<evidence type="ECO:0000256" key="6">
    <source>
        <dbReference type="ARBA" id="ARBA00022692"/>
    </source>
</evidence>
<dbReference type="FunFam" id="3.30.565.10:FF:000010">
    <property type="entry name" value="Sensor histidine kinase RcsC"/>
    <property type="match status" value="1"/>
</dbReference>
<feature type="modified residue" description="4-aspartylphosphate" evidence="17">
    <location>
        <position position="1069"/>
    </location>
</feature>
<protein>
    <recommendedName>
        <fullName evidence="15">Virulence sensor protein BvgS</fullName>
        <ecNumber evidence="3">2.7.13.3</ecNumber>
    </recommendedName>
</protein>
<dbReference type="SUPFAM" id="SSF55874">
    <property type="entry name" value="ATPase domain of HSP90 chaperone/DNA topoisomerase II/histidine kinase"/>
    <property type="match status" value="1"/>
</dbReference>
<comment type="caution">
    <text evidence="24">The sequence shown here is derived from an EMBL/GenBank/DDBJ whole genome shotgun (WGS) entry which is preliminary data.</text>
</comment>
<dbReference type="InterPro" id="IPR013655">
    <property type="entry name" value="PAS_fold_3"/>
</dbReference>
<dbReference type="Gene3D" id="1.10.287.130">
    <property type="match status" value="1"/>
</dbReference>
<dbReference type="SMART" id="SM00091">
    <property type="entry name" value="PAS"/>
    <property type="match status" value="2"/>
</dbReference>
<name>A0A242MXR0_CABSO</name>
<dbReference type="Pfam" id="PF01627">
    <property type="entry name" value="Hpt"/>
    <property type="match status" value="1"/>
</dbReference>
<feature type="transmembrane region" description="Helical" evidence="18">
    <location>
        <begin position="37"/>
        <end position="58"/>
    </location>
</feature>
<gene>
    <name evidence="24" type="ORF">PAMC26577_11405</name>
</gene>
<sequence>MFLSDTCRVVLTLNSVACCLKPESVKPRSQLSKKLSITFRMTAFVAIVCVLFISADLWRSLAARTQQLDEMTTASSNLARAMAQHADDTFKEADIIVAGIVERVQHDGTDPAAIQRLHKLLVDAAVKLPDLSQINSIYVFDKSGDLVTDGRSAEGPKFSNADREDFIFHRTHEERGPHIGAPVVSKATGKWIIPLSRRVNAADGRFAGVVLAAIDVDFFSQFYQSLDIGRDGAVALVRDDGIMILRRPFETRFVGKGIRNTDLFRAYQMQGHAGTFFTKSSQDGVTRLNSFRSLQHYPLFVAAALSKDEILAGWWADALWNAVGVGVLVVALALFGRQLIKQVSLQAKMEKDLAASLETTHAILNTATNPIITIDRSGKVRSFNPAGERVFGYTSAEIAGRNIRTLVPESHLDAYNDYTGQFARGGLTEVGSGLELAGLRKDGAIFPAYVSTGSMFVAGELCFVCVITDMTQQEKQRAELAAARDQLLLAADTAELGIWHWNLVNDAVQWNARMFDIYQQPKSLGDDGLCFNHWRSRVHPDDIGPTLASFNEIIAGRDVEIANFRIILPGGKIRHIQTRAKAERDGLGHAIAITGINQDVTNQQELELRLRGAKEQSDAASAAKSSFLANMSHEIRTPMNAVLGMLHLVQLTALNGRQLDYVSKAETAAKSLLGLLNDILDYSKIEAGKLQLESHAFELEPLMRDLGVVLSGNQGQKDVEVLFDIDAGLPARLIGDSLRLQQILINLAGNALKFTSRGQVVVSIELLGRAEAAIRIRVSITDSGIGISADHIERIFEGFSQAETSTTRRFGGSGLGLAICKRLIRLMGGDLKVESRVGVGSRFWFDISLGLDANRPTGQDDIVYPQSIRLLVVDDNPMAGELLVRTALSLGWEADYVSGGVDAVKRISETIDERDRYDAVVMDWRMPDLDGLNAAKLIRAMSGRVRPPVVVMITAYGREVLANAHEDKNAPFAGFLTKPVTPKQLAEAVHKALSNLAGQEGGRPVSKHQRSHRLAGLCLLVVEDNALNRQVAEGLLRAEGAEVLIAENGLEGVDQVIGGAQSFDAVLMDIQMPDIDGFEATRRIRDDPRFAALPIVAMTANASNGDREACLKAGMNGHVGKPINLDVLVSTILEHVGDIGGRFSLLEGRGNRQHGLIEDRASIAERFGGNFELVERVLDGFEMEIDKLLTRLKEQVASANFAGAAAIAHTIKGSAGTVGARLLSMRAGQLEHQLTHGEAATKRDTLTPECVLELESLLKHSVEQLTTAFKKSPATISDAPPEPLTLKDWQHRLKEILSLLDTSNLQAIAAAEALSMRTLSERRGVFEDFLGQVRKLEFKQAALQAREMLEDS</sequence>
<dbReference type="InterPro" id="IPR008207">
    <property type="entry name" value="Sig_transdc_His_kin_Hpt_dom"/>
</dbReference>
<dbReference type="CDD" id="cd00130">
    <property type="entry name" value="PAS"/>
    <property type="match status" value="1"/>
</dbReference>
<dbReference type="PROSITE" id="PS50109">
    <property type="entry name" value="HIS_KIN"/>
    <property type="match status" value="1"/>
</dbReference>
<evidence type="ECO:0000256" key="8">
    <source>
        <dbReference type="ARBA" id="ARBA00022741"/>
    </source>
</evidence>
<evidence type="ECO:0000256" key="12">
    <source>
        <dbReference type="ARBA" id="ARBA00023026"/>
    </source>
</evidence>
<keyword evidence="5 17" id="KW-0597">Phosphoprotein</keyword>
<dbReference type="SUPFAM" id="SSF55785">
    <property type="entry name" value="PYP-like sensor domain (PAS domain)"/>
    <property type="match status" value="2"/>
</dbReference>
<accession>A0A242MXR0</accession>
<dbReference type="SUPFAM" id="SSF47384">
    <property type="entry name" value="Homodimeric domain of signal transducing histidine kinase"/>
    <property type="match status" value="1"/>
</dbReference>
<evidence type="ECO:0000256" key="11">
    <source>
        <dbReference type="ARBA" id="ARBA00023012"/>
    </source>
</evidence>
<evidence type="ECO:0000256" key="2">
    <source>
        <dbReference type="ARBA" id="ARBA00004651"/>
    </source>
</evidence>
<proteinExistence type="predicted"/>
<feature type="domain" description="Response regulatory" evidence="20">
    <location>
        <begin position="869"/>
        <end position="993"/>
    </location>
</feature>
<dbReference type="Pfam" id="PF00989">
    <property type="entry name" value="PAS"/>
    <property type="match status" value="1"/>
</dbReference>
<evidence type="ECO:0000256" key="14">
    <source>
        <dbReference type="ARBA" id="ARBA00058004"/>
    </source>
</evidence>
<dbReference type="SUPFAM" id="SSF52172">
    <property type="entry name" value="CheY-like"/>
    <property type="match status" value="2"/>
</dbReference>
<dbReference type="PROSITE" id="PS50894">
    <property type="entry name" value="HPT"/>
    <property type="match status" value="1"/>
</dbReference>
<keyword evidence="9" id="KW-0067">ATP-binding</keyword>
<feature type="domain" description="HPt" evidence="23">
    <location>
        <begin position="1170"/>
        <end position="1272"/>
    </location>
</feature>
<dbReference type="EC" id="2.7.13.3" evidence="3"/>
<dbReference type="PRINTS" id="PR00344">
    <property type="entry name" value="BCTRLSENSOR"/>
</dbReference>
<feature type="domain" description="Response regulatory" evidence="20">
    <location>
        <begin position="1018"/>
        <end position="1136"/>
    </location>
</feature>
<dbReference type="InterPro" id="IPR036890">
    <property type="entry name" value="HATPase_C_sf"/>
</dbReference>
<dbReference type="NCBIfam" id="TIGR00229">
    <property type="entry name" value="sensory_box"/>
    <property type="match status" value="1"/>
</dbReference>
<keyword evidence="10 18" id="KW-1133">Transmembrane helix</keyword>
<evidence type="ECO:0000259" key="19">
    <source>
        <dbReference type="PROSITE" id="PS50109"/>
    </source>
</evidence>
<dbReference type="Pfam" id="PF08447">
    <property type="entry name" value="PAS_3"/>
    <property type="match status" value="1"/>
</dbReference>
<evidence type="ECO:0000256" key="3">
    <source>
        <dbReference type="ARBA" id="ARBA00012438"/>
    </source>
</evidence>
<evidence type="ECO:0000259" key="20">
    <source>
        <dbReference type="PROSITE" id="PS50110"/>
    </source>
</evidence>
<dbReference type="PANTHER" id="PTHR45339">
    <property type="entry name" value="HYBRID SIGNAL TRANSDUCTION HISTIDINE KINASE J"/>
    <property type="match status" value="1"/>
</dbReference>
<evidence type="ECO:0000256" key="9">
    <source>
        <dbReference type="ARBA" id="ARBA00022840"/>
    </source>
</evidence>
<dbReference type="InterPro" id="IPR011006">
    <property type="entry name" value="CheY-like_superfamily"/>
</dbReference>
<evidence type="ECO:0000256" key="17">
    <source>
        <dbReference type="PROSITE-ProRule" id="PRU00169"/>
    </source>
</evidence>
<feature type="domain" description="PAS" evidence="21">
    <location>
        <begin position="356"/>
        <end position="411"/>
    </location>
</feature>
<dbReference type="InterPro" id="IPR000014">
    <property type="entry name" value="PAS"/>
</dbReference>
<evidence type="ECO:0000256" key="1">
    <source>
        <dbReference type="ARBA" id="ARBA00000085"/>
    </source>
</evidence>
<dbReference type="Gene3D" id="3.40.50.2300">
    <property type="match status" value="2"/>
</dbReference>
<dbReference type="InterPro" id="IPR000700">
    <property type="entry name" value="PAS-assoc_C"/>
</dbReference>
<dbReference type="InterPro" id="IPR001789">
    <property type="entry name" value="Sig_transdc_resp-reg_receiver"/>
</dbReference>
<dbReference type="SMART" id="SM00387">
    <property type="entry name" value="HATPase_c"/>
    <property type="match status" value="1"/>
</dbReference>
<dbReference type="InterPro" id="IPR004358">
    <property type="entry name" value="Sig_transdc_His_kin-like_C"/>
</dbReference>
<evidence type="ECO:0000256" key="13">
    <source>
        <dbReference type="ARBA" id="ARBA00023136"/>
    </source>
</evidence>
<dbReference type="InterPro" id="IPR054327">
    <property type="entry name" value="His-kinase-like_sensor"/>
</dbReference>
<dbReference type="PROSITE" id="PS50110">
    <property type="entry name" value="RESPONSE_REGULATORY"/>
    <property type="match status" value="2"/>
</dbReference>
<dbReference type="Gene3D" id="2.10.70.100">
    <property type="match status" value="1"/>
</dbReference>
<dbReference type="Pfam" id="PF00512">
    <property type="entry name" value="HisKA"/>
    <property type="match status" value="1"/>
</dbReference>
<dbReference type="CDD" id="cd12914">
    <property type="entry name" value="PDC1_DGC_like"/>
    <property type="match status" value="1"/>
</dbReference>
<dbReference type="InterPro" id="IPR001610">
    <property type="entry name" value="PAC"/>
</dbReference>
<dbReference type="GO" id="GO:0000155">
    <property type="term" value="F:phosphorelay sensor kinase activity"/>
    <property type="evidence" value="ECO:0007669"/>
    <property type="project" value="InterPro"/>
</dbReference>
<feature type="modified residue" description="4-aspartylphosphate" evidence="17">
    <location>
        <position position="923"/>
    </location>
</feature>
<dbReference type="SMART" id="SM00448">
    <property type="entry name" value="REC"/>
    <property type="match status" value="2"/>
</dbReference>
<dbReference type="InterPro" id="IPR036097">
    <property type="entry name" value="HisK_dim/P_sf"/>
</dbReference>
<evidence type="ECO:0000256" key="16">
    <source>
        <dbReference type="PROSITE-ProRule" id="PRU00110"/>
    </source>
</evidence>
<dbReference type="InterPro" id="IPR003661">
    <property type="entry name" value="HisK_dim/P_dom"/>
</dbReference>
<feature type="domain" description="PAC" evidence="22">
    <location>
        <begin position="557"/>
        <end position="612"/>
    </location>
</feature>
<comment type="subcellular location">
    <subcellularLocation>
        <location evidence="2">Cell membrane</location>
        <topology evidence="2">Multi-pass membrane protein</topology>
    </subcellularLocation>
</comment>
<dbReference type="Proteomes" id="UP000195221">
    <property type="component" value="Unassembled WGS sequence"/>
</dbReference>
<dbReference type="EMBL" id="NBTZ01000039">
    <property type="protein sequence ID" value="OTP76219.1"/>
    <property type="molecule type" value="Genomic_DNA"/>
</dbReference>
<dbReference type="PROSITE" id="PS50112">
    <property type="entry name" value="PAS"/>
    <property type="match status" value="1"/>
</dbReference>
<comment type="catalytic activity">
    <reaction evidence="1">
        <text>ATP + protein L-histidine = ADP + protein N-phospho-L-histidine.</text>
        <dbReference type="EC" id="2.7.13.3"/>
    </reaction>
</comment>
<dbReference type="Pfam" id="PF00072">
    <property type="entry name" value="Response_reg"/>
    <property type="match status" value="2"/>
</dbReference>
<dbReference type="SMART" id="SM00388">
    <property type="entry name" value="HisKA"/>
    <property type="match status" value="1"/>
</dbReference>
<organism evidence="24 25">
    <name type="scientific">Caballeronia sordidicola</name>
    <name type="common">Burkholderia sordidicola</name>
    <dbReference type="NCBI Taxonomy" id="196367"/>
    <lineage>
        <taxon>Bacteria</taxon>
        <taxon>Pseudomonadati</taxon>
        <taxon>Pseudomonadota</taxon>
        <taxon>Betaproteobacteria</taxon>
        <taxon>Burkholderiales</taxon>
        <taxon>Burkholderiaceae</taxon>
        <taxon>Caballeronia</taxon>
    </lineage>
</organism>
<evidence type="ECO:0000256" key="5">
    <source>
        <dbReference type="ARBA" id="ARBA00022553"/>
    </source>
</evidence>
<feature type="modified residue" description="Phosphohistidine" evidence="16">
    <location>
        <position position="1209"/>
    </location>
</feature>
<keyword evidence="6 18" id="KW-0812">Transmembrane</keyword>
<dbReference type="GO" id="GO:0006355">
    <property type="term" value="P:regulation of DNA-templated transcription"/>
    <property type="evidence" value="ECO:0007669"/>
    <property type="project" value="InterPro"/>
</dbReference>
<dbReference type="InterPro" id="IPR005467">
    <property type="entry name" value="His_kinase_dom"/>
</dbReference>
<keyword evidence="7" id="KW-0732">Signal</keyword>
<dbReference type="CDD" id="cd12915">
    <property type="entry name" value="PDC2_DGC_like"/>
    <property type="match status" value="1"/>
</dbReference>
<dbReference type="Pfam" id="PF22588">
    <property type="entry name" value="dCache_1_like"/>
    <property type="match status" value="1"/>
</dbReference>
<dbReference type="InterPro" id="IPR036641">
    <property type="entry name" value="HPT_dom_sf"/>
</dbReference>
<evidence type="ECO:0000259" key="22">
    <source>
        <dbReference type="PROSITE" id="PS50113"/>
    </source>
</evidence>
<dbReference type="SMART" id="SM00086">
    <property type="entry name" value="PAC"/>
    <property type="match status" value="2"/>
</dbReference>
<evidence type="ECO:0000313" key="24">
    <source>
        <dbReference type="EMBL" id="OTP76219.1"/>
    </source>
</evidence>
<keyword evidence="11" id="KW-0902">Two-component regulatory system</keyword>
<keyword evidence="13 18" id="KW-0472">Membrane</keyword>
<dbReference type="CDD" id="cd00082">
    <property type="entry name" value="HisKA"/>
    <property type="match status" value="1"/>
</dbReference>
<dbReference type="CDD" id="cd17546">
    <property type="entry name" value="REC_hyHK_CKI1_RcsC-like"/>
    <property type="match status" value="2"/>
</dbReference>
<dbReference type="InterPro" id="IPR003594">
    <property type="entry name" value="HATPase_dom"/>
</dbReference>
<keyword evidence="4" id="KW-1003">Cell membrane</keyword>
<dbReference type="Pfam" id="PF02518">
    <property type="entry name" value="HATPase_c"/>
    <property type="match status" value="1"/>
</dbReference>
<dbReference type="Gene3D" id="3.30.450.20">
    <property type="entry name" value="PAS domain"/>
    <property type="match status" value="4"/>
</dbReference>
<keyword evidence="12" id="KW-0843">Virulence</keyword>
<dbReference type="GO" id="GO:0005524">
    <property type="term" value="F:ATP binding"/>
    <property type="evidence" value="ECO:0007669"/>
    <property type="project" value="UniProtKB-KW"/>
</dbReference>
<evidence type="ECO:0000259" key="21">
    <source>
        <dbReference type="PROSITE" id="PS50112"/>
    </source>
</evidence>
<dbReference type="PANTHER" id="PTHR45339:SF1">
    <property type="entry name" value="HYBRID SIGNAL TRANSDUCTION HISTIDINE KINASE J"/>
    <property type="match status" value="1"/>
</dbReference>
<keyword evidence="8" id="KW-0547">Nucleotide-binding</keyword>
<dbReference type="Gene3D" id="1.20.120.160">
    <property type="entry name" value="HPT domain"/>
    <property type="match status" value="1"/>
</dbReference>
<evidence type="ECO:0000259" key="23">
    <source>
        <dbReference type="PROSITE" id="PS50894"/>
    </source>
</evidence>
<evidence type="ECO:0000256" key="7">
    <source>
        <dbReference type="ARBA" id="ARBA00022729"/>
    </source>
</evidence>
<comment type="function">
    <text evidence="14">Member of the two-component regulatory system BvgS/BvgA. Phosphorylates BvgA via a four-step phosphorelay in response to environmental signals.</text>
</comment>
<evidence type="ECO:0000256" key="4">
    <source>
        <dbReference type="ARBA" id="ARBA00022475"/>
    </source>
</evidence>
<dbReference type="Gene3D" id="3.30.565.10">
    <property type="entry name" value="Histidine kinase-like ATPase, C-terminal domain"/>
    <property type="match status" value="1"/>
</dbReference>
<evidence type="ECO:0000256" key="15">
    <source>
        <dbReference type="ARBA" id="ARBA00070152"/>
    </source>
</evidence>
<dbReference type="InterPro" id="IPR013767">
    <property type="entry name" value="PAS_fold"/>
</dbReference>
<dbReference type="SUPFAM" id="SSF47226">
    <property type="entry name" value="Histidine-containing phosphotransfer domain, HPT domain"/>
    <property type="match status" value="1"/>
</dbReference>
<feature type="domain" description="Histidine kinase" evidence="19">
    <location>
        <begin position="630"/>
        <end position="851"/>
    </location>
</feature>
<dbReference type="InterPro" id="IPR035965">
    <property type="entry name" value="PAS-like_dom_sf"/>
</dbReference>
<evidence type="ECO:0000313" key="25">
    <source>
        <dbReference type="Proteomes" id="UP000195221"/>
    </source>
</evidence>
<evidence type="ECO:0000256" key="10">
    <source>
        <dbReference type="ARBA" id="ARBA00022989"/>
    </source>
</evidence>
<dbReference type="CDD" id="cd16922">
    <property type="entry name" value="HATPase_EvgS-ArcB-TorS-like"/>
    <property type="match status" value="1"/>
</dbReference>
<dbReference type="GO" id="GO:0005886">
    <property type="term" value="C:plasma membrane"/>
    <property type="evidence" value="ECO:0007669"/>
    <property type="project" value="UniProtKB-SubCell"/>
</dbReference>
<dbReference type="PROSITE" id="PS50113">
    <property type="entry name" value="PAC"/>
    <property type="match status" value="1"/>
</dbReference>
<evidence type="ECO:0000256" key="18">
    <source>
        <dbReference type="SAM" id="Phobius"/>
    </source>
</evidence>
<reference evidence="24 25" key="1">
    <citation type="submission" date="2017-03" db="EMBL/GenBank/DDBJ databases">
        <title>Genome analysis of strain PAMC 26577.</title>
        <authorList>
            <person name="Oh H.-M."/>
            <person name="Yang J.-A."/>
        </authorList>
    </citation>
    <scope>NUCLEOTIDE SEQUENCE [LARGE SCALE GENOMIC DNA]</scope>
    <source>
        <strain evidence="24 25">PAMC 26577</strain>
    </source>
</reference>